<protein>
    <recommendedName>
        <fullName evidence="13">Glycoside hydrolase</fullName>
    </recommendedName>
</protein>
<keyword evidence="4" id="KW-0325">Glycoprotein</keyword>
<evidence type="ECO:0000256" key="5">
    <source>
        <dbReference type="ARBA" id="ARBA00023277"/>
    </source>
</evidence>
<accession>A0A840CZ45</accession>
<evidence type="ECO:0000256" key="3">
    <source>
        <dbReference type="ARBA" id="ARBA00022801"/>
    </source>
</evidence>
<dbReference type="EMBL" id="JACIER010000003">
    <property type="protein sequence ID" value="MBB4043388.1"/>
    <property type="molecule type" value="Genomic_DNA"/>
</dbReference>
<reference evidence="11" key="1">
    <citation type="submission" date="2020-08" db="EMBL/GenBank/DDBJ databases">
        <title>Genomic Encyclopedia of Type Strains, Phase IV (KMG-IV): sequencing the most valuable type-strain genomes for metagenomic binning, comparative biology and taxonomic classification.</title>
        <authorList>
            <person name="Goeker M."/>
        </authorList>
    </citation>
    <scope>NUCLEOTIDE SEQUENCE [LARGE SCALE GENOMIC DNA]</scope>
    <source>
        <strain evidence="11">DSM 105720</strain>
    </source>
</reference>
<dbReference type="RefSeq" id="WP_044159218.1">
    <property type="nucleotide sequence ID" value="NZ_JACIER010000003.1"/>
</dbReference>
<evidence type="ECO:0000256" key="1">
    <source>
        <dbReference type="ARBA" id="ARBA00008834"/>
    </source>
</evidence>
<evidence type="ECO:0000256" key="2">
    <source>
        <dbReference type="ARBA" id="ARBA00022737"/>
    </source>
</evidence>
<evidence type="ECO:0000313" key="11">
    <source>
        <dbReference type="EMBL" id="MBB4043388.1"/>
    </source>
</evidence>
<organism evidence="11 12">
    <name type="scientific">Bacteroides reticulotermitis</name>
    <dbReference type="NCBI Taxonomy" id="1133319"/>
    <lineage>
        <taxon>Bacteria</taxon>
        <taxon>Pseudomonadati</taxon>
        <taxon>Bacteroidota</taxon>
        <taxon>Bacteroidia</taxon>
        <taxon>Bacteroidales</taxon>
        <taxon>Bacteroidaceae</taxon>
        <taxon>Bacteroides</taxon>
    </lineage>
</organism>
<proteinExistence type="inferred from homology"/>
<keyword evidence="2" id="KW-0677">Repeat</keyword>
<dbReference type="Gene3D" id="2.160.20.10">
    <property type="entry name" value="Single-stranded right-handed beta-helix, Pectin lyase-like"/>
    <property type="match status" value="1"/>
</dbReference>
<evidence type="ECO:0000256" key="6">
    <source>
        <dbReference type="ARBA" id="ARBA00023295"/>
    </source>
</evidence>
<evidence type="ECO:0000256" key="7">
    <source>
        <dbReference type="ARBA" id="ARBA00023326"/>
    </source>
</evidence>
<dbReference type="SUPFAM" id="SSF51126">
    <property type="entry name" value="Pectin lyase-like"/>
    <property type="match status" value="1"/>
</dbReference>
<keyword evidence="5" id="KW-0119">Carbohydrate metabolism</keyword>
<dbReference type="GO" id="GO:0004650">
    <property type="term" value="F:polygalacturonase activity"/>
    <property type="evidence" value="ECO:0007669"/>
    <property type="project" value="InterPro"/>
</dbReference>
<dbReference type="PANTHER" id="PTHR31736">
    <property type="match status" value="1"/>
</dbReference>
<name>A0A840CZ45_9BACE</name>
<sequence>MNRRFLFMMMSLFCTLALSAQLVTYSGIGQHNDDYTVRVRTVGGEWHDLFEYNVQVDMDNVQNASMVQFDMGSPVEIMVKKNDGLIQTVDIRPLSRKIKYEKKMNTIVFTLDKPQYLSVEFNGDRLHNLHLFANPMETEILKEGDKGVMYFGPGIHKPKDLPGIEIPIPSNTTVYLAPGAVLQAKLVVDRAENVRIVGRGIIDHPQRGIEVTHSKNIIIDGITVVNPDHYTVFGGETDGLIIRNLKSFSCKGWSDGIDLMSCNDVLIDNVFLRNSDDCIAVYGHRWHFYGGSKNVTVQNSVLWADIAHPINIGGHGNTKGTGDVLENYTFRNIDILEHDEDDRDYQGCLAIGCGDRNHVRDVLFENIHVENFQEGRLFHLSINFNAKYNSAPGGSISNIIFRNIYYEGYGANPSVIRGYDMDHDIKNIIFDNIWINGQKMKDTQDFDINEFVTGIKIK</sequence>
<dbReference type="InterPro" id="IPR011050">
    <property type="entry name" value="Pectin_lyase_fold/virulence"/>
</dbReference>
<keyword evidence="3 9" id="KW-0378">Hydrolase</keyword>
<evidence type="ECO:0000256" key="4">
    <source>
        <dbReference type="ARBA" id="ARBA00023180"/>
    </source>
</evidence>
<dbReference type="AlphaFoldDB" id="A0A840CZ45"/>
<dbReference type="Pfam" id="PF00295">
    <property type="entry name" value="Glyco_hydro_28"/>
    <property type="match status" value="1"/>
</dbReference>
<comment type="caution">
    <text evidence="11">The sequence shown here is derived from an EMBL/GenBank/DDBJ whole genome shotgun (WGS) entry which is preliminary data.</text>
</comment>
<keyword evidence="10" id="KW-0732">Signal</keyword>
<dbReference type="InterPro" id="IPR000743">
    <property type="entry name" value="Glyco_hydro_28"/>
</dbReference>
<evidence type="ECO:0000256" key="8">
    <source>
        <dbReference type="ARBA" id="ARBA00037278"/>
    </source>
</evidence>
<keyword evidence="7" id="KW-0624">Polysaccharide degradation</keyword>
<dbReference type="InterPro" id="IPR012334">
    <property type="entry name" value="Pectin_lyas_fold"/>
</dbReference>
<keyword evidence="12" id="KW-1185">Reference proteome</keyword>
<dbReference type="Proteomes" id="UP000560658">
    <property type="component" value="Unassembled WGS sequence"/>
</dbReference>
<dbReference type="PANTHER" id="PTHR31736:SF9">
    <property type="entry name" value="ENDO-XYLOGALACTURONAN HYDROLASE A-RELATED"/>
    <property type="match status" value="1"/>
</dbReference>
<evidence type="ECO:0000256" key="10">
    <source>
        <dbReference type="SAM" id="SignalP"/>
    </source>
</evidence>
<feature type="signal peptide" evidence="10">
    <location>
        <begin position="1"/>
        <end position="20"/>
    </location>
</feature>
<feature type="chain" id="PRO_5032707834" description="Glycoside hydrolase" evidence="10">
    <location>
        <begin position="21"/>
        <end position="458"/>
    </location>
</feature>
<keyword evidence="6 9" id="KW-0326">Glycosidase</keyword>
<comment type="function">
    <text evidence="8">Pectinolytic enzyme involved in the degradation of xylogalacturonan (xga), a galacturonan backbone heavily substituted with xylose, and which is one important component of the hairy regions of pectin. Activity requires a galacturonic acid backbone substituted with xylose.</text>
</comment>
<evidence type="ECO:0000313" key="12">
    <source>
        <dbReference type="Proteomes" id="UP000560658"/>
    </source>
</evidence>
<evidence type="ECO:0008006" key="13">
    <source>
        <dbReference type="Google" id="ProtNLM"/>
    </source>
</evidence>
<evidence type="ECO:0000256" key="9">
    <source>
        <dbReference type="RuleBase" id="RU361169"/>
    </source>
</evidence>
<dbReference type="GO" id="GO:0000272">
    <property type="term" value="P:polysaccharide catabolic process"/>
    <property type="evidence" value="ECO:0007669"/>
    <property type="project" value="UniProtKB-KW"/>
</dbReference>
<gene>
    <name evidence="11" type="ORF">GGR06_001155</name>
</gene>
<comment type="similarity">
    <text evidence="1 9">Belongs to the glycosyl hydrolase 28 family.</text>
</comment>